<keyword evidence="3" id="KW-0378">Hydrolase</keyword>
<dbReference type="Pfam" id="PF01451">
    <property type="entry name" value="LMWPc"/>
    <property type="match status" value="1"/>
</dbReference>
<dbReference type="SMART" id="SM00226">
    <property type="entry name" value="LMWPc"/>
    <property type="match status" value="1"/>
</dbReference>
<sequence length="165" mass="18994">MSKIKVLFVCLGNICRSPMAEGIFQHLVQERQLEHHFEIDSAGTSGWHNGELPDPNMMKTAALHGINLESRSRKFIKEDFEKFDYIIPMDQSNLRNMKALQPTAAQVEKLHMMRAYDKTRSGADVEDPYGMAMDGFERCYQVLLEANSNFLEELVERHELESSKI</sequence>
<name>A0ABP9CY72_9BACT</name>
<dbReference type="EC" id="3.1.3.48" evidence="2"/>
<dbReference type="CDD" id="cd16343">
    <property type="entry name" value="LMWPTP"/>
    <property type="match status" value="1"/>
</dbReference>
<dbReference type="Proteomes" id="UP001500298">
    <property type="component" value="Unassembled WGS sequence"/>
</dbReference>
<gene>
    <name evidence="6" type="ORF">GCM10023331_01650</name>
</gene>
<dbReference type="InterPro" id="IPR036196">
    <property type="entry name" value="Ptyr_pPase_sf"/>
</dbReference>
<comment type="similarity">
    <text evidence="1">Belongs to the low molecular weight phosphotyrosine protein phosphatase family.</text>
</comment>
<organism evidence="6 7">
    <name type="scientific">Algivirga pacifica</name>
    <dbReference type="NCBI Taxonomy" id="1162670"/>
    <lineage>
        <taxon>Bacteria</taxon>
        <taxon>Pseudomonadati</taxon>
        <taxon>Bacteroidota</taxon>
        <taxon>Cytophagia</taxon>
        <taxon>Cytophagales</taxon>
        <taxon>Flammeovirgaceae</taxon>
        <taxon>Algivirga</taxon>
    </lineage>
</organism>
<evidence type="ECO:0000256" key="4">
    <source>
        <dbReference type="ARBA" id="ARBA00022912"/>
    </source>
</evidence>
<dbReference type="PRINTS" id="PR00719">
    <property type="entry name" value="LMWPTPASE"/>
</dbReference>
<dbReference type="SUPFAM" id="SSF52788">
    <property type="entry name" value="Phosphotyrosine protein phosphatases I"/>
    <property type="match status" value="1"/>
</dbReference>
<evidence type="ECO:0000313" key="6">
    <source>
        <dbReference type="EMBL" id="GAA4820975.1"/>
    </source>
</evidence>
<dbReference type="InterPro" id="IPR017867">
    <property type="entry name" value="Tyr_phospatase_low_mol_wt"/>
</dbReference>
<dbReference type="RefSeq" id="WP_345368514.1">
    <property type="nucleotide sequence ID" value="NZ_BAABJX010000004.1"/>
</dbReference>
<evidence type="ECO:0000256" key="2">
    <source>
        <dbReference type="ARBA" id="ARBA00013064"/>
    </source>
</evidence>
<dbReference type="EMBL" id="BAABJX010000004">
    <property type="protein sequence ID" value="GAA4820975.1"/>
    <property type="molecule type" value="Genomic_DNA"/>
</dbReference>
<dbReference type="Gene3D" id="3.40.50.2300">
    <property type="match status" value="1"/>
</dbReference>
<proteinExistence type="inferred from homology"/>
<evidence type="ECO:0000259" key="5">
    <source>
        <dbReference type="SMART" id="SM00226"/>
    </source>
</evidence>
<protein>
    <recommendedName>
        <fullName evidence="2">protein-tyrosine-phosphatase</fullName>
        <ecNumber evidence="2">3.1.3.48</ecNumber>
    </recommendedName>
</protein>
<evidence type="ECO:0000313" key="7">
    <source>
        <dbReference type="Proteomes" id="UP001500298"/>
    </source>
</evidence>
<comment type="caution">
    <text evidence="6">The sequence shown here is derived from an EMBL/GenBank/DDBJ whole genome shotgun (WGS) entry which is preliminary data.</text>
</comment>
<dbReference type="PANTHER" id="PTHR11717:SF7">
    <property type="entry name" value="LOW MOLECULAR WEIGHT PHOSPHOTYROSINE PROTEIN PHOSPHATASE"/>
    <property type="match status" value="1"/>
</dbReference>
<reference evidence="7" key="1">
    <citation type="journal article" date="2019" name="Int. J. Syst. Evol. Microbiol.">
        <title>The Global Catalogue of Microorganisms (GCM) 10K type strain sequencing project: providing services to taxonomists for standard genome sequencing and annotation.</title>
        <authorList>
            <consortium name="The Broad Institute Genomics Platform"/>
            <consortium name="The Broad Institute Genome Sequencing Center for Infectious Disease"/>
            <person name="Wu L."/>
            <person name="Ma J."/>
        </authorList>
    </citation>
    <scope>NUCLEOTIDE SEQUENCE [LARGE SCALE GENOMIC DNA]</scope>
    <source>
        <strain evidence="7">JCM 18326</strain>
    </source>
</reference>
<keyword evidence="4" id="KW-0904">Protein phosphatase</keyword>
<dbReference type="InterPro" id="IPR023485">
    <property type="entry name" value="Ptyr_pPase"/>
</dbReference>
<accession>A0ABP9CY72</accession>
<feature type="domain" description="Phosphotyrosine protein phosphatase I" evidence="5">
    <location>
        <begin position="4"/>
        <end position="153"/>
    </location>
</feature>
<evidence type="ECO:0000256" key="1">
    <source>
        <dbReference type="ARBA" id="ARBA00011063"/>
    </source>
</evidence>
<dbReference type="InterPro" id="IPR050438">
    <property type="entry name" value="LMW_PTPase"/>
</dbReference>
<evidence type="ECO:0000256" key="3">
    <source>
        <dbReference type="ARBA" id="ARBA00022801"/>
    </source>
</evidence>
<dbReference type="PANTHER" id="PTHR11717">
    <property type="entry name" value="LOW MOLECULAR WEIGHT PROTEIN TYROSINE PHOSPHATASE"/>
    <property type="match status" value="1"/>
</dbReference>
<keyword evidence="7" id="KW-1185">Reference proteome</keyword>